<proteinExistence type="predicted"/>
<dbReference type="EMBL" id="FMHT01000003">
    <property type="protein sequence ID" value="SCL28809.1"/>
    <property type="molecule type" value="Genomic_DNA"/>
</dbReference>
<accession>A0A1C6SHU4</accession>
<dbReference type="STRING" id="145857.GA0070616_3765"/>
<feature type="transmembrane region" description="Helical" evidence="2">
    <location>
        <begin position="57"/>
        <end position="76"/>
    </location>
</feature>
<evidence type="ECO:0000313" key="3">
    <source>
        <dbReference type="EMBL" id="SCL28809.1"/>
    </source>
</evidence>
<feature type="region of interest" description="Disordered" evidence="1">
    <location>
        <begin position="173"/>
        <end position="192"/>
    </location>
</feature>
<keyword evidence="2" id="KW-1133">Transmembrane helix</keyword>
<feature type="region of interest" description="Disordered" evidence="1">
    <location>
        <begin position="1"/>
        <end position="55"/>
    </location>
</feature>
<gene>
    <name evidence="3" type="ORF">GA0070616_3765</name>
</gene>
<feature type="compositionally biased region" description="Pro residues" evidence="1">
    <location>
        <begin position="124"/>
        <end position="135"/>
    </location>
</feature>
<keyword evidence="2" id="KW-0812">Transmembrane</keyword>
<organism evidence="3 4">
    <name type="scientific">Micromonospora nigra</name>
    <dbReference type="NCBI Taxonomy" id="145857"/>
    <lineage>
        <taxon>Bacteria</taxon>
        <taxon>Bacillati</taxon>
        <taxon>Actinomycetota</taxon>
        <taxon>Actinomycetes</taxon>
        <taxon>Micromonosporales</taxon>
        <taxon>Micromonosporaceae</taxon>
        <taxon>Micromonospora</taxon>
    </lineage>
</organism>
<reference evidence="3 4" key="1">
    <citation type="submission" date="2016-06" db="EMBL/GenBank/DDBJ databases">
        <authorList>
            <person name="Kjaerup R.B."/>
            <person name="Dalgaard T.S."/>
            <person name="Juul-Madsen H.R."/>
        </authorList>
    </citation>
    <scope>NUCLEOTIDE SEQUENCE [LARGE SCALE GENOMIC DNA]</scope>
    <source>
        <strain evidence="3 4">DSM 43818</strain>
    </source>
</reference>
<dbReference type="RefSeq" id="WP_175440122.1">
    <property type="nucleotide sequence ID" value="NZ_FMHT01000003.1"/>
</dbReference>
<keyword evidence="4" id="KW-1185">Reference proteome</keyword>
<feature type="compositionally biased region" description="Basic residues" evidence="1">
    <location>
        <begin position="8"/>
        <end position="30"/>
    </location>
</feature>
<name>A0A1C6SHU4_9ACTN</name>
<keyword evidence="2" id="KW-0472">Membrane</keyword>
<evidence type="ECO:0000313" key="4">
    <source>
        <dbReference type="Proteomes" id="UP000199699"/>
    </source>
</evidence>
<sequence length="316" mass="33236">MPHDRFPHARSRAYRAVRAARRRVPRHRPGPAHDPVPPTGTRSAERRTARARQRRRWAAEGTLALLCVAALVAYAASTGPDEPTGDPGGVPAEAGPPGLPVLPSRDTSAGLVSPGLQPRERSPSPSPTPASPSPVPHLLTLSHADVPARVDLTARGGRDWLHFGLRGAGATVRKRDGSGEIRDDGGSGDRAAWDANQETVGWRDGVPVRSVAETTTGVFTCGVGSGFALAVTADGQPRTAQVYLGVWMAGGRLAARLSTGGPTRTVRLSEPHTSRSAEVTVRFQAPPGARLVLTWIAEETHSPDCGAVTLQAVALR</sequence>
<dbReference type="AlphaFoldDB" id="A0A1C6SHU4"/>
<feature type="compositionally biased region" description="Basic and acidic residues" evidence="1">
    <location>
        <begin position="173"/>
        <end position="187"/>
    </location>
</feature>
<feature type="region of interest" description="Disordered" evidence="1">
    <location>
        <begin position="79"/>
        <end position="138"/>
    </location>
</feature>
<evidence type="ECO:0000256" key="1">
    <source>
        <dbReference type="SAM" id="MobiDB-lite"/>
    </source>
</evidence>
<dbReference type="Proteomes" id="UP000199699">
    <property type="component" value="Unassembled WGS sequence"/>
</dbReference>
<protein>
    <submittedName>
        <fullName evidence="3">Uncharacterized protein</fullName>
    </submittedName>
</protein>
<evidence type="ECO:0000256" key="2">
    <source>
        <dbReference type="SAM" id="Phobius"/>
    </source>
</evidence>